<evidence type="ECO:0000313" key="7">
    <source>
        <dbReference type="EMBL" id="OIQ70000.1"/>
    </source>
</evidence>
<proteinExistence type="predicted"/>
<dbReference type="GO" id="GO:0016020">
    <property type="term" value="C:membrane"/>
    <property type="evidence" value="ECO:0007669"/>
    <property type="project" value="UniProtKB-SubCell"/>
</dbReference>
<dbReference type="InterPro" id="IPR027469">
    <property type="entry name" value="Cation_efflux_TMD_sf"/>
</dbReference>
<dbReference type="Pfam" id="PF01545">
    <property type="entry name" value="Cation_efflux"/>
    <property type="match status" value="1"/>
</dbReference>
<feature type="transmembrane region" description="Helical" evidence="5">
    <location>
        <begin position="132"/>
        <end position="149"/>
    </location>
</feature>
<comment type="subcellular location">
    <subcellularLocation>
        <location evidence="1">Membrane</location>
        <topology evidence="1">Multi-pass membrane protein</topology>
    </subcellularLocation>
</comment>
<evidence type="ECO:0000256" key="3">
    <source>
        <dbReference type="ARBA" id="ARBA00022989"/>
    </source>
</evidence>
<evidence type="ECO:0000256" key="4">
    <source>
        <dbReference type="ARBA" id="ARBA00023136"/>
    </source>
</evidence>
<dbReference type="GO" id="GO:0008324">
    <property type="term" value="F:monoatomic cation transmembrane transporter activity"/>
    <property type="evidence" value="ECO:0007669"/>
    <property type="project" value="InterPro"/>
</dbReference>
<keyword evidence="2 5" id="KW-0812">Transmembrane</keyword>
<evidence type="ECO:0000256" key="2">
    <source>
        <dbReference type="ARBA" id="ARBA00022692"/>
    </source>
</evidence>
<evidence type="ECO:0000256" key="5">
    <source>
        <dbReference type="SAM" id="Phobius"/>
    </source>
</evidence>
<feature type="transmembrane region" description="Helical" evidence="5">
    <location>
        <begin position="92"/>
        <end position="112"/>
    </location>
</feature>
<protein>
    <submittedName>
        <fullName evidence="7">Cadmium, cobalt and zinc/H(+)-K(+) antiporter</fullName>
    </submittedName>
</protein>
<keyword evidence="3 5" id="KW-1133">Transmembrane helix</keyword>
<feature type="transmembrane region" description="Helical" evidence="5">
    <location>
        <begin position="61"/>
        <end position="80"/>
    </location>
</feature>
<dbReference type="Gene3D" id="1.20.1510.10">
    <property type="entry name" value="Cation efflux protein transmembrane domain"/>
    <property type="match status" value="1"/>
</dbReference>
<accession>A0A1J5PGU4</accession>
<name>A0A1J5PGU4_9ZZZZ</name>
<dbReference type="EMBL" id="MLJW01004420">
    <property type="protein sequence ID" value="OIQ70000.1"/>
    <property type="molecule type" value="Genomic_DNA"/>
</dbReference>
<feature type="transmembrane region" description="Helical" evidence="5">
    <location>
        <begin position="35"/>
        <end position="54"/>
    </location>
</feature>
<comment type="caution">
    <text evidence="7">The sequence shown here is derived from an EMBL/GenBank/DDBJ whole genome shotgun (WGS) entry which is preliminary data.</text>
</comment>
<sequence length="190" mass="19879">MLWLALVLNAAMFFVEMIGGWGAHSSALLADAVDFAGDAGNYALGLYALGLGMLWRSRTAWFKGATMASYGATVLGVTLWRLTQGVTPEPATMGVIGALALAVNFGVAVLLYAFRNGDAQMRSVWLCTRNDAIGNVAVLLAAAGVFGTGSAWPDLAVAVFMSLLAMRSGWAVTRAAQNELRVLATAAHHG</sequence>
<gene>
    <name evidence="7" type="primary">czcD_18</name>
    <name evidence="7" type="ORF">GALL_483950</name>
</gene>
<feature type="domain" description="Cation efflux protein transmembrane" evidence="6">
    <location>
        <begin position="2"/>
        <end position="50"/>
    </location>
</feature>
<reference evidence="7" key="1">
    <citation type="submission" date="2016-10" db="EMBL/GenBank/DDBJ databases">
        <title>Sequence of Gallionella enrichment culture.</title>
        <authorList>
            <person name="Poehlein A."/>
            <person name="Muehling M."/>
            <person name="Daniel R."/>
        </authorList>
    </citation>
    <scope>NUCLEOTIDE SEQUENCE</scope>
</reference>
<keyword evidence="4 5" id="KW-0472">Membrane</keyword>
<evidence type="ECO:0000259" key="6">
    <source>
        <dbReference type="Pfam" id="PF01545"/>
    </source>
</evidence>
<organism evidence="7">
    <name type="scientific">mine drainage metagenome</name>
    <dbReference type="NCBI Taxonomy" id="410659"/>
    <lineage>
        <taxon>unclassified sequences</taxon>
        <taxon>metagenomes</taxon>
        <taxon>ecological metagenomes</taxon>
    </lineage>
</organism>
<dbReference type="AlphaFoldDB" id="A0A1J5PGU4"/>
<dbReference type="InterPro" id="IPR058533">
    <property type="entry name" value="Cation_efflux_TM"/>
</dbReference>
<dbReference type="SUPFAM" id="SSF161111">
    <property type="entry name" value="Cation efflux protein transmembrane domain-like"/>
    <property type="match status" value="1"/>
</dbReference>
<evidence type="ECO:0000256" key="1">
    <source>
        <dbReference type="ARBA" id="ARBA00004141"/>
    </source>
</evidence>